<dbReference type="SMR" id="D6REE9"/>
<organism evidence="1 3">
    <name type="scientific">Mus musculus</name>
    <name type="common">Mouse</name>
    <dbReference type="NCBI Taxonomy" id="10090"/>
    <lineage>
        <taxon>Eukaryota</taxon>
        <taxon>Metazoa</taxon>
        <taxon>Chordata</taxon>
        <taxon>Craniata</taxon>
        <taxon>Vertebrata</taxon>
        <taxon>Euteleostomi</taxon>
        <taxon>Mammalia</taxon>
        <taxon>Eutheria</taxon>
        <taxon>Euarchontoglires</taxon>
        <taxon>Glires</taxon>
        <taxon>Rodentia</taxon>
        <taxon>Myomorpha</taxon>
        <taxon>Muroidea</taxon>
        <taxon>Muridae</taxon>
        <taxon>Murinae</taxon>
        <taxon>Mus</taxon>
        <taxon>Mus</taxon>
    </lineage>
</organism>
<protein>
    <submittedName>
        <fullName evidence="1">Coiled-coil-helix-coiled-coil-helix domain containing 7</fullName>
    </submittedName>
</protein>
<dbReference type="HOGENOM" id="CLU_3319896_0_0_1"/>
<dbReference type="Antibodypedia" id="42406">
    <property type="antibodies" value="54 antibodies from 23 providers"/>
</dbReference>
<dbReference type="GeneTree" id="ENSGT00390000001029"/>
<reference evidence="1" key="3">
    <citation type="submission" date="2025-08" db="UniProtKB">
        <authorList>
            <consortium name="Ensembl"/>
        </authorList>
    </citation>
    <scope>IDENTIFICATION</scope>
    <source>
        <strain evidence="1">C57BL/6J</strain>
    </source>
</reference>
<evidence type="ECO:0000313" key="3">
    <source>
        <dbReference type="Proteomes" id="UP000000589"/>
    </source>
</evidence>
<reference evidence="1 3" key="1">
    <citation type="journal article" date="2009" name="PLoS Biol.">
        <title>Lineage-specific biology revealed by a finished genome assembly of the mouse.</title>
        <authorList>
            <consortium name="Mouse Genome Sequencing Consortium"/>
            <person name="Church D.M."/>
            <person name="Goodstadt L."/>
            <person name="Hillier L.W."/>
            <person name="Zody M.C."/>
            <person name="Goldstein S."/>
            <person name="She X."/>
            <person name="Bult C.J."/>
            <person name="Agarwala R."/>
            <person name="Cherry J.L."/>
            <person name="DiCuccio M."/>
            <person name="Hlavina W."/>
            <person name="Kapustin Y."/>
            <person name="Meric P."/>
            <person name="Maglott D."/>
            <person name="Birtle Z."/>
            <person name="Marques A.C."/>
            <person name="Graves T."/>
            <person name="Zhou S."/>
            <person name="Teague B."/>
            <person name="Potamousis K."/>
            <person name="Churas C."/>
            <person name="Place M."/>
            <person name="Herschleb J."/>
            <person name="Runnheim R."/>
            <person name="Forrest D."/>
            <person name="Amos-Landgraf J."/>
            <person name="Schwartz D.C."/>
            <person name="Cheng Z."/>
            <person name="Lindblad-Toh K."/>
            <person name="Eichler E.E."/>
            <person name="Ponting C.P."/>
        </authorList>
    </citation>
    <scope>NUCLEOTIDE SEQUENCE [LARGE SCALE GENOMIC DNA]</scope>
    <source>
        <strain evidence="1 3">C57BL/6J</strain>
    </source>
</reference>
<evidence type="ECO:0000313" key="1">
    <source>
        <dbReference type="Ensembl" id="ENSMUSP00000117905.2"/>
    </source>
</evidence>
<reference evidence="1" key="4">
    <citation type="submission" date="2025-09" db="UniProtKB">
        <authorList>
            <consortium name="Ensembl"/>
        </authorList>
    </citation>
    <scope>IDENTIFICATION</scope>
    <source>
        <strain evidence="1">C57BL/6J</strain>
    </source>
</reference>
<gene>
    <name evidence="1 2" type="primary">Chchd7</name>
</gene>
<accession>D6REE9</accession>
<reference evidence="1 3" key="2">
    <citation type="journal article" date="2011" name="PLoS Biol.">
        <title>Modernizing reference genome assemblies.</title>
        <authorList>
            <person name="Church D.M."/>
            <person name="Schneider V.A."/>
            <person name="Graves T."/>
            <person name="Auger K."/>
            <person name="Cunningham F."/>
            <person name="Bouk N."/>
            <person name="Chen H.C."/>
            <person name="Agarwala R."/>
            <person name="McLaren W.M."/>
            <person name="Ritchie G.R."/>
            <person name="Albracht D."/>
            <person name="Kremitzki M."/>
            <person name="Rock S."/>
            <person name="Kotkiewicz H."/>
            <person name="Kremitzki C."/>
            <person name="Wollam A."/>
            <person name="Trani L."/>
            <person name="Fulton L."/>
            <person name="Fulton R."/>
            <person name="Matthews L."/>
            <person name="Whitehead S."/>
            <person name="Chow W."/>
            <person name="Torrance J."/>
            <person name="Dunn M."/>
            <person name="Harden G."/>
            <person name="Threadgold G."/>
            <person name="Wood J."/>
            <person name="Collins J."/>
            <person name="Heath P."/>
            <person name="Griffiths G."/>
            <person name="Pelan S."/>
            <person name="Grafham D."/>
            <person name="Eichler E.E."/>
            <person name="Weinstock G."/>
            <person name="Mardis E.R."/>
            <person name="Wilson R.K."/>
            <person name="Howe K."/>
            <person name="Flicek P."/>
            <person name="Hubbard T."/>
        </authorList>
    </citation>
    <scope>NUCLEOTIDE SEQUENCE [LARGE SCALE GENOMIC DNA]</scope>
    <source>
        <strain evidence="1 3">C57BL/6J</strain>
    </source>
</reference>
<dbReference type="MGI" id="MGI:1913683">
    <property type="gene designation" value="Chchd7"/>
</dbReference>
<dbReference type="AlphaFoldDB" id="D6REE9"/>
<dbReference type="Proteomes" id="UP000000589">
    <property type="component" value="Chromosome 4"/>
</dbReference>
<keyword evidence="3" id="KW-1185">Reference proteome</keyword>
<name>D6REE9_MOUSE</name>
<proteinExistence type="predicted"/>
<dbReference type="VEuPathDB" id="HostDB:ENSMUSG00000042198"/>
<sequence length="39" mass="4442">MPMVTRRLRDPDINPCLSGKTASEVFVFGSLIDHILHFK</sequence>
<dbReference type="Bgee" id="ENSMUSG00000042198">
    <property type="expression patterns" value="Expressed in interventricular septum and 268 other cell types or tissues"/>
</dbReference>
<dbReference type="ExpressionAtlas" id="D6REE9">
    <property type="expression patterns" value="baseline and differential"/>
</dbReference>
<dbReference type="Ensembl" id="ENSMUST00000131746.2">
    <property type="protein sequence ID" value="ENSMUSP00000117905.2"/>
    <property type="gene ID" value="ENSMUSG00000042198.13"/>
</dbReference>
<evidence type="ECO:0000313" key="2">
    <source>
        <dbReference type="MGI" id="MGI:1913683"/>
    </source>
</evidence>
<dbReference type="AGR" id="MGI:1913683"/>